<reference evidence="1 2" key="1">
    <citation type="submission" date="2017-08" db="EMBL/GenBank/DDBJ databases">
        <title>Infants hospitalized years apart are colonized by the same room-sourced microbial strains.</title>
        <authorList>
            <person name="Brooks B."/>
            <person name="Olm M.R."/>
            <person name="Firek B.A."/>
            <person name="Baker R."/>
            <person name="Thomas B.C."/>
            <person name="Morowitz M.J."/>
            <person name="Banfield J.F."/>
        </authorList>
    </citation>
    <scope>NUCLEOTIDE SEQUENCE [LARGE SCALE GENOMIC DNA]</scope>
    <source>
        <strain evidence="1">S2_012_000_R2_81</strain>
    </source>
</reference>
<proteinExistence type="predicted"/>
<dbReference type="Proteomes" id="UP000249633">
    <property type="component" value="Unassembled WGS sequence"/>
</dbReference>
<name>A0A2W5DGL4_9BURK</name>
<organism evidence="1 2">
    <name type="scientific">Roseateles depolymerans</name>
    <dbReference type="NCBI Taxonomy" id="76731"/>
    <lineage>
        <taxon>Bacteria</taxon>
        <taxon>Pseudomonadati</taxon>
        <taxon>Pseudomonadota</taxon>
        <taxon>Betaproteobacteria</taxon>
        <taxon>Burkholderiales</taxon>
        <taxon>Sphaerotilaceae</taxon>
        <taxon>Roseateles</taxon>
    </lineage>
</organism>
<protein>
    <submittedName>
        <fullName evidence="1">Uncharacterized protein</fullName>
    </submittedName>
</protein>
<evidence type="ECO:0000313" key="1">
    <source>
        <dbReference type="EMBL" id="PZP28894.1"/>
    </source>
</evidence>
<dbReference type="EMBL" id="QFOD01000020">
    <property type="protein sequence ID" value="PZP28894.1"/>
    <property type="molecule type" value="Genomic_DNA"/>
</dbReference>
<sequence length="258" mass="28629">MPSIFTPADVEQLRRQAKARRSGTALTQTQALDQIAQEQGWPNWALLQKNAQPAALEDVLQLTIDQYRGGDRGVFVLQLKLNDLKQRTLLERGGELSFELPPVPPRWIVRRFTELRGSAPDPFLDRRWDAPRGRFVDGRFLCIVSTNGVQDSEVEAEIAGRLSLLGASFRERAIVALRVGVDGRHAGHVVRLFYSKPKPGGGDEILELTFDTLDEARRAELPPGGRAIGVPTPQGWWTYQASFGWQPPAPTTTTVANA</sequence>
<dbReference type="AlphaFoldDB" id="A0A2W5DGL4"/>
<evidence type="ECO:0000313" key="2">
    <source>
        <dbReference type="Proteomes" id="UP000249633"/>
    </source>
</evidence>
<gene>
    <name evidence="1" type="ORF">DI603_18190</name>
</gene>
<accession>A0A2W5DGL4</accession>
<comment type="caution">
    <text evidence="1">The sequence shown here is derived from an EMBL/GenBank/DDBJ whole genome shotgun (WGS) entry which is preliminary data.</text>
</comment>